<gene>
    <name evidence="3" type="ORF">JOC47_000695</name>
</gene>
<evidence type="ECO:0000313" key="3">
    <source>
        <dbReference type="EMBL" id="MBM7555861.1"/>
    </source>
</evidence>
<feature type="chain" id="PRO_5037335846" evidence="1">
    <location>
        <begin position="28"/>
        <end position="391"/>
    </location>
</feature>
<organism evidence="3 4">
    <name type="scientific">Halanaerobacter jeridensis</name>
    <dbReference type="NCBI Taxonomy" id="706427"/>
    <lineage>
        <taxon>Bacteria</taxon>
        <taxon>Bacillati</taxon>
        <taxon>Bacillota</taxon>
        <taxon>Clostridia</taxon>
        <taxon>Halanaerobiales</taxon>
        <taxon>Halobacteroidaceae</taxon>
        <taxon>Halanaerobacter</taxon>
    </lineage>
</organism>
<dbReference type="GO" id="GO:0004222">
    <property type="term" value="F:metalloendopeptidase activity"/>
    <property type="evidence" value="ECO:0007669"/>
    <property type="project" value="TreeGrafter"/>
</dbReference>
<dbReference type="Proteomes" id="UP000774000">
    <property type="component" value="Unassembled WGS sequence"/>
</dbReference>
<evidence type="ECO:0000256" key="1">
    <source>
        <dbReference type="SAM" id="SignalP"/>
    </source>
</evidence>
<accession>A0A939BRC8</accession>
<dbReference type="AlphaFoldDB" id="A0A939BRC8"/>
<dbReference type="PANTHER" id="PTHR21666">
    <property type="entry name" value="PEPTIDASE-RELATED"/>
    <property type="match status" value="1"/>
</dbReference>
<feature type="signal peptide" evidence="1">
    <location>
        <begin position="1"/>
        <end position="27"/>
    </location>
</feature>
<dbReference type="SUPFAM" id="SSF51261">
    <property type="entry name" value="Duplicated hybrid motif"/>
    <property type="match status" value="1"/>
</dbReference>
<sequence>MLNRYKFKARLIILLLFLLLFSSLSYAAGSQEGKVEIYYEKVEAGQYKFYARNLNYAPYQIKLSFQQLRNMKVDTQLPYYGVIDARETKQYLFTVTAEEGSKYSFNYKYQYLLGDPNAVRPDDKAYLFPYQHGNKHKLTQGYNGGYSHRNTLALDFEMKRGTPITAARSGVVVRVKENSNIGGPSRRYIKHANYITIYHEDGTFADYAHLKYNGARAEVGDKVRAGEVIAYSGNTGWSRGPHLHFEIFKPIRMNHKTIATDFLNHNSQRVRARAGNYYYAYQPGMNDFKVQLGRKLSNQDYAGYSTPINQTNQLELKRERIDDTIILFIKNGYDKEVEVEVDFKQAQNIETSKSIPYSKIVPATTEVYAFLFRPANHQQQWGYSLQYSYRK</sequence>
<keyword evidence="3" id="KW-0378">Hydrolase</keyword>
<evidence type="ECO:0000259" key="2">
    <source>
        <dbReference type="Pfam" id="PF01551"/>
    </source>
</evidence>
<name>A0A939BRC8_9FIRM</name>
<dbReference type="RefSeq" id="WP_204700580.1">
    <property type="nucleotide sequence ID" value="NZ_JAFBDQ010000003.1"/>
</dbReference>
<dbReference type="PANTHER" id="PTHR21666:SF270">
    <property type="entry name" value="MUREIN HYDROLASE ACTIVATOR ENVC"/>
    <property type="match status" value="1"/>
</dbReference>
<proteinExistence type="predicted"/>
<dbReference type="EMBL" id="JAFBDQ010000003">
    <property type="protein sequence ID" value="MBM7555861.1"/>
    <property type="molecule type" value="Genomic_DNA"/>
</dbReference>
<keyword evidence="4" id="KW-1185">Reference proteome</keyword>
<dbReference type="InterPro" id="IPR050570">
    <property type="entry name" value="Cell_wall_metabolism_enzyme"/>
</dbReference>
<dbReference type="InterPro" id="IPR016047">
    <property type="entry name" value="M23ase_b-sheet_dom"/>
</dbReference>
<comment type="caution">
    <text evidence="3">The sequence shown here is derived from an EMBL/GenBank/DDBJ whole genome shotgun (WGS) entry which is preliminary data.</text>
</comment>
<dbReference type="Gene3D" id="2.70.70.10">
    <property type="entry name" value="Glucose Permease (Domain IIA)"/>
    <property type="match status" value="1"/>
</dbReference>
<reference evidence="3" key="1">
    <citation type="submission" date="2021-01" db="EMBL/GenBank/DDBJ databases">
        <title>Genomic Encyclopedia of Type Strains, Phase IV (KMG-IV): sequencing the most valuable type-strain genomes for metagenomic binning, comparative biology and taxonomic classification.</title>
        <authorList>
            <person name="Goeker M."/>
        </authorList>
    </citation>
    <scope>NUCLEOTIDE SEQUENCE</scope>
    <source>
        <strain evidence="3">DSM 23230</strain>
    </source>
</reference>
<feature type="domain" description="M23ase beta-sheet core" evidence="2">
    <location>
        <begin position="153"/>
        <end position="249"/>
    </location>
</feature>
<protein>
    <submittedName>
        <fullName evidence="3">Murein DD-endopeptidase MepM/ murein hydrolase activator NlpD</fullName>
    </submittedName>
</protein>
<keyword evidence="1" id="KW-0732">Signal</keyword>
<dbReference type="InterPro" id="IPR011055">
    <property type="entry name" value="Dup_hybrid_motif"/>
</dbReference>
<dbReference type="Pfam" id="PF01551">
    <property type="entry name" value="Peptidase_M23"/>
    <property type="match status" value="1"/>
</dbReference>
<dbReference type="CDD" id="cd12797">
    <property type="entry name" value="M23_peptidase"/>
    <property type="match status" value="1"/>
</dbReference>
<evidence type="ECO:0000313" key="4">
    <source>
        <dbReference type="Proteomes" id="UP000774000"/>
    </source>
</evidence>